<dbReference type="EMBL" id="JBHMDY010000002">
    <property type="protein sequence ID" value="MFB9258894.1"/>
    <property type="molecule type" value="Genomic_DNA"/>
</dbReference>
<dbReference type="RefSeq" id="WP_182630929.1">
    <property type="nucleotide sequence ID" value="NZ_JAALDM010000018.1"/>
</dbReference>
<evidence type="ECO:0000313" key="1">
    <source>
        <dbReference type="EMBL" id="MFB9258894.1"/>
    </source>
</evidence>
<comment type="caution">
    <text evidence="1">The sequence shown here is derived from an EMBL/GenBank/DDBJ whole genome shotgun (WGS) entry which is preliminary data.</text>
</comment>
<sequence length="140" mass="14356">MGAWGSGIFQNDDASDWAAEFDEADPSERADLVTEALDTAVEDAAEGELDADVAGQALAAAALVARLSPGGGAVDLEGGPSATDVPGLEVDDTVRATAAKAARAAIDESSEWHELWSEAGSLDEAMSPVTEILRVLEPMS</sequence>
<name>A0ABV5JMF9_9ACTN</name>
<accession>A0ABV5JMF9</accession>
<gene>
    <name evidence="1" type="ORF">ACFFVD_03690</name>
</gene>
<dbReference type="Proteomes" id="UP001589700">
    <property type="component" value="Unassembled WGS sequence"/>
</dbReference>
<reference evidence="1 2" key="1">
    <citation type="submission" date="2024-09" db="EMBL/GenBank/DDBJ databases">
        <authorList>
            <person name="Sun Q."/>
            <person name="Mori K."/>
        </authorList>
    </citation>
    <scope>NUCLEOTIDE SEQUENCE [LARGE SCALE GENOMIC DNA]</scope>
    <source>
        <strain evidence="1 2">CCM 7659</strain>
    </source>
</reference>
<evidence type="ECO:0000313" key="2">
    <source>
        <dbReference type="Proteomes" id="UP001589700"/>
    </source>
</evidence>
<protein>
    <submittedName>
        <fullName evidence="1">DUF4259 domain-containing protein</fullName>
    </submittedName>
</protein>
<dbReference type="Pfam" id="PF14078">
    <property type="entry name" value="DUF4259"/>
    <property type="match status" value="1"/>
</dbReference>
<organism evidence="1 2">
    <name type="scientific">Dietzia aerolata</name>
    <dbReference type="NCBI Taxonomy" id="595984"/>
    <lineage>
        <taxon>Bacteria</taxon>
        <taxon>Bacillati</taxon>
        <taxon>Actinomycetota</taxon>
        <taxon>Actinomycetes</taxon>
        <taxon>Mycobacteriales</taxon>
        <taxon>Dietziaceae</taxon>
        <taxon>Dietzia</taxon>
    </lineage>
</organism>
<dbReference type="InterPro" id="IPR025355">
    <property type="entry name" value="DUF4259"/>
</dbReference>
<proteinExistence type="predicted"/>
<keyword evidence="2" id="KW-1185">Reference proteome</keyword>